<dbReference type="KEGG" id="png:PNIG_b0317"/>
<keyword evidence="3" id="KW-0813">Transport</keyword>
<evidence type="ECO:0000256" key="5">
    <source>
        <dbReference type="ARBA" id="ARBA00022692"/>
    </source>
</evidence>
<organism evidence="11 12">
    <name type="scientific">Pseudoalteromonas nigrifaciens</name>
    <dbReference type="NCBI Taxonomy" id="28109"/>
    <lineage>
        <taxon>Bacteria</taxon>
        <taxon>Pseudomonadati</taxon>
        <taxon>Pseudomonadota</taxon>
        <taxon>Gammaproteobacteria</taxon>
        <taxon>Alteromonadales</taxon>
        <taxon>Pseudoalteromonadaceae</taxon>
        <taxon>Pseudoalteromonas</taxon>
    </lineage>
</organism>
<keyword evidence="7" id="KW-0626">Porin</keyword>
<reference evidence="11 12" key="1">
    <citation type="submission" date="2015-03" db="EMBL/GenBank/DDBJ databases">
        <authorList>
            <person name="Xie B.-B."/>
            <person name="Rong J.-C."/>
            <person name="Qin Q.-L."/>
            <person name="Zhang Y.-Z."/>
        </authorList>
    </citation>
    <scope>NUCLEOTIDE SEQUENCE [LARGE SCALE GENOMIC DNA]</scope>
    <source>
        <strain evidence="11 12">KMM 661</strain>
    </source>
</reference>
<gene>
    <name evidence="11" type="primary">lamB</name>
    <name evidence="11" type="ORF">PNIG_b0317</name>
</gene>
<evidence type="ECO:0000256" key="1">
    <source>
        <dbReference type="ARBA" id="ARBA00004571"/>
    </source>
</evidence>
<dbReference type="SUPFAM" id="SSF56935">
    <property type="entry name" value="Porins"/>
    <property type="match status" value="1"/>
</dbReference>
<evidence type="ECO:0000256" key="10">
    <source>
        <dbReference type="SAM" id="SignalP"/>
    </source>
</evidence>
<dbReference type="Pfam" id="PF02264">
    <property type="entry name" value="LamB"/>
    <property type="match status" value="1"/>
</dbReference>
<comment type="subcellular location">
    <subcellularLocation>
        <location evidence="1">Cell outer membrane</location>
        <topology evidence="1">Multi-pass membrane protein</topology>
    </subcellularLocation>
</comment>
<feature type="chain" id="PRO_5042026131" evidence="10">
    <location>
        <begin position="27"/>
        <end position="461"/>
    </location>
</feature>
<sequence>MKYNKRIKSSLSLLSILCAATMSVHAAERPAGLSDEDIAYVKQLINNEMQAQDDAKAKQELDNGFEFNGYFRSGTNTILGSGSKNNGSCYSLNYPKNDGVYYRLGNECRDYSEFQLSKKQQLNGVNFKAVFMMDFAGDSRDPTATEEWSRRSRQLYVETDNLLDNGTLWIGRRYYYDKAVGSVHILDYKHMQSSGNGVGVSDITVNETDKLHLAAITYGGEGELTGNKATADTNYQNFMADVRYEMDVGDAGKVVFALQNLFVNDAIDEAGLTDGRTFTVQWQKQLGNVDQKTVIQYGTGAMAQNPGAAGTDGGSFDYAADSSSSGFRIFNNGLVDITEKFKLDYMVMYEKSSDYHTLKSVGVRPHYSISPHWSVLGEVGYNAYQTKTNGIENDEQTLMKYALALQATADSTEYWSRPSLRFYLSNFDWNKAAGQESGLSVAGKEGDESALVAGAQVEIWF</sequence>
<dbReference type="InterPro" id="IPR050286">
    <property type="entry name" value="G_neg_Bact_CarbUptk_Porin"/>
</dbReference>
<evidence type="ECO:0000256" key="6">
    <source>
        <dbReference type="ARBA" id="ARBA00023065"/>
    </source>
</evidence>
<evidence type="ECO:0000256" key="7">
    <source>
        <dbReference type="ARBA" id="ARBA00023114"/>
    </source>
</evidence>
<keyword evidence="9" id="KW-0998">Cell outer membrane</keyword>
<keyword evidence="8" id="KW-0472">Membrane</keyword>
<dbReference type="InterPro" id="IPR003192">
    <property type="entry name" value="Porin_LamB"/>
</dbReference>
<name>A0AAC9UNI8_9GAMM</name>
<dbReference type="InterPro" id="IPR036998">
    <property type="entry name" value="Porin_LamB_sf"/>
</dbReference>
<dbReference type="GO" id="GO:0046930">
    <property type="term" value="C:pore complex"/>
    <property type="evidence" value="ECO:0007669"/>
    <property type="project" value="UniProtKB-KW"/>
</dbReference>
<evidence type="ECO:0000256" key="3">
    <source>
        <dbReference type="ARBA" id="ARBA00022448"/>
    </source>
</evidence>
<dbReference type="GO" id="GO:0015144">
    <property type="term" value="F:carbohydrate transmembrane transporter activity"/>
    <property type="evidence" value="ECO:0007669"/>
    <property type="project" value="TreeGrafter"/>
</dbReference>
<evidence type="ECO:0000256" key="2">
    <source>
        <dbReference type="ARBA" id="ARBA00007055"/>
    </source>
</evidence>
<dbReference type="AlphaFoldDB" id="A0AAC9UNI8"/>
<dbReference type="EMBL" id="CP011037">
    <property type="protein sequence ID" value="ASM55931.1"/>
    <property type="molecule type" value="Genomic_DNA"/>
</dbReference>
<keyword evidence="5" id="KW-0812">Transmembrane</keyword>
<proteinExistence type="inferred from homology"/>
<keyword evidence="6" id="KW-0406">Ion transport</keyword>
<protein>
    <submittedName>
        <fullName evidence="11">Maltoporin</fullName>
    </submittedName>
</protein>
<evidence type="ECO:0000256" key="8">
    <source>
        <dbReference type="ARBA" id="ARBA00023136"/>
    </source>
</evidence>
<dbReference type="PANTHER" id="PTHR38762">
    <property type="entry name" value="CRYPTIC OUTER MEMBRANE PORIN BGLH-RELATED"/>
    <property type="match status" value="1"/>
</dbReference>
<dbReference type="PANTHER" id="PTHR38762:SF1">
    <property type="entry name" value="CRYPTIC OUTER MEMBRANE PORIN BGLH-RELATED"/>
    <property type="match status" value="1"/>
</dbReference>
<accession>A0AAC9UNI8</accession>
<keyword evidence="12" id="KW-1185">Reference proteome</keyword>
<evidence type="ECO:0000256" key="4">
    <source>
        <dbReference type="ARBA" id="ARBA00022452"/>
    </source>
</evidence>
<evidence type="ECO:0000256" key="9">
    <source>
        <dbReference type="ARBA" id="ARBA00023237"/>
    </source>
</evidence>
<dbReference type="Proteomes" id="UP000198329">
    <property type="component" value="Chromosome II"/>
</dbReference>
<keyword evidence="4" id="KW-1134">Transmembrane beta strand</keyword>
<dbReference type="GO" id="GO:0015774">
    <property type="term" value="P:polysaccharide transport"/>
    <property type="evidence" value="ECO:0007669"/>
    <property type="project" value="TreeGrafter"/>
</dbReference>
<dbReference type="GO" id="GO:0015288">
    <property type="term" value="F:porin activity"/>
    <property type="evidence" value="ECO:0007669"/>
    <property type="project" value="UniProtKB-KW"/>
</dbReference>
<evidence type="ECO:0000313" key="11">
    <source>
        <dbReference type="EMBL" id="ASM55931.1"/>
    </source>
</evidence>
<comment type="similarity">
    <text evidence="2">Belongs to the porin LamB (TC 1.B.3) family.</text>
</comment>
<dbReference type="GO" id="GO:0006811">
    <property type="term" value="P:monoatomic ion transport"/>
    <property type="evidence" value="ECO:0007669"/>
    <property type="project" value="UniProtKB-KW"/>
</dbReference>
<dbReference type="GO" id="GO:0009279">
    <property type="term" value="C:cell outer membrane"/>
    <property type="evidence" value="ECO:0007669"/>
    <property type="project" value="UniProtKB-SubCell"/>
</dbReference>
<feature type="signal peptide" evidence="10">
    <location>
        <begin position="1"/>
        <end position="26"/>
    </location>
</feature>
<keyword evidence="10" id="KW-0732">Signal</keyword>
<evidence type="ECO:0000313" key="12">
    <source>
        <dbReference type="Proteomes" id="UP000198329"/>
    </source>
</evidence>
<dbReference type="Gene3D" id="2.40.170.10">
    <property type="entry name" value="Porin, LamB type"/>
    <property type="match status" value="1"/>
</dbReference>